<dbReference type="EMBL" id="LR761918">
    <property type="protein sequence ID" value="CAA9893347.1"/>
    <property type="molecule type" value="Genomic_DNA"/>
</dbReference>
<sequence>MSYAYFTSRIYIYNIYHCQEGIF</sequence>
<proteinExistence type="predicted"/>
<dbReference type="AlphaFoldDB" id="A0A8S0X3W5"/>
<protein>
    <submittedName>
        <fullName evidence="1">Uncharacterized protein</fullName>
    </submittedName>
</protein>
<organism evidence="1">
    <name type="scientific">Spirodela intermedia</name>
    <name type="common">Intermediate duckweed</name>
    <dbReference type="NCBI Taxonomy" id="51605"/>
    <lineage>
        <taxon>Eukaryota</taxon>
        <taxon>Viridiplantae</taxon>
        <taxon>Streptophyta</taxon>
        <taxon>Embryophyta</taxon>
        <taxon>Tracheophyta</taxon>
        <taxon>Spermatophyta</taxon>
        <taxon>Magnoliopsida</taxon>
        <taxon>Liliopsida</taxon>
        <taxon>Araceae</taxon>
        <taxon>Lemnoideae</taxon>
        <taxon>Spirodela</taxon>
    </lineage>
</organism>
<keyword evidence="1" id="KW-0150">Chloroplast</keyword>
<geneLocation type="chloroplast" evidence="1"/>
<gene>
    <name evidence="1" type="ORF">SI8410PT_00035</name>
</gene>
<accession>A0A8S0X3W5</accession>
<evidence type="ECO:0000313" key="1">
    <source>
        <dbReference type="EMBL" id="CAA9893347.1"/>
    </source>
</evidence>
<name>A0A8S0X3W5_SPIIN</name>
<reference evidence="1" key="1">
    <citation type="submission" date="2020-02" db="EMBL/GenBank/DDBJ databases">
        <authorList>
            <person name="Scholz U."/>
            <person name="Mascher M."/>
            <person name="Fiebig A."/>
        </authorList>
    </citation>
    <scope>NUCLEOTIDE SEQUENCE</scope>
</reference>
<keyword evidence="1" id="KW-0934">Plastid</keyword>